<dbReference type="PANTHER" id="PTHR44688:SF16">
    <property type="entry name" value="DNA-BINDING TRANSCRIPTIONAL ACTIVATOR DEVR_DOSR"/>
    <property type="match status" value="1"/>
</dbReference>
<dbReference type="InterPro" id="IPR016032">
    <property type="entry name" value="Sig_transdc_resp-reg_C-effctor"/>
</dbReference>
<dbReference type="EMBL" id="CP134050">
    <property type="protein sequence ID" value="WNC17535.1"/>
    <property type="molecule type" value="Genomic_DNA"/>
</dbReference>
<dbReference type="PANTHER" id="PTHR44688">
    <property type="entry name" value="DNA-BINDING TRANSCRIPTIONAL ACTIVATOR DEVR_DOSR"/>
    <property type="match status" value="1"/>
</dbReference>
<dbReference type="InterPro" id="IPR000792">
    <property type="entry name" value="Tscrpt_reg_LuxR_C"/>
</dbReference>
<accession>A0ABY9TBQ2</accession>
<dbReference type="Pfam" id="PF00196">
    <property type="entry name" value="GerE"/>
    <property type="match status" value="1"/>
</dbReference>
<evidence type="ECO:0000256" key="2">
    <source>
        <dbReference type="ARBA" id="ARBA00023125"/>
    </source>
</evidence>
<keyword evidence="2" id="KW-0238">DNA-binding</keyword>
<evidence type="ECO:0000259" key="5">
    <source>
        <dbReference type="PROSITE" id="PS50043"/>
    </source>
</evidence>
<dbReference type="SUPFAM" id="SSF46894">
    <property type="entry name" value="C-terminal effector domain of the bipartite response regulators"/>
    <property type="match status" value="1"/>
</dbReference>
<sequence>MISQAEMQIHVRRLEGLSSHELKLESIVKSFIDIFPVSNALLFRYSPFDFIAEGIISMDVTGIDHIRGIRDDVRSIPGIYQAIRERKARYISKHTYLQEMNRRYATPQNSLLVAPIFFGSTVVGYIVSTRFVENRPVTEDLLASCTLFGKMVGRVMETSGPPERSIQLSRRELEVMQRVANGASLKEMAQAMEISELTVKQYVKTAIQKLGAHNRAQAVAELFRKGILS</sequence>
<dbReference type="SMART" id="SM00421">
    <property type="entry name" value="HTH_LUXR"/>
    <property type="match status" value="1"/>
</dbReference>
<evidence type="ECO:0000256" key="4">
    <source>
        <dbReference type="SAM" id="Phobius"/>
    </source>
</evidence>
<dbReference type="Proteomes" id="UP001256827">
    <property type="component" value="Chromosome"/>
</dbReference>
<dbReference type="PROSITE" id="PS50043">
    <property type="entry name" value="HTH_LUXR_2"/>
    <property type="match status" value="1"/>
</dbReference>
<reference evidence="6 7" key="1">
    <citation type="submission" date="2023-09" db="EMBL/GenBank/DDBJ databases">
        <title>Complete Genome and Methylome dissection of Bacillus brevis NEB573 original source of BbsI restriction endonuclease.</title>
        <authorList>
            <person name="Fomenkov A."/>
            <person name="Roberts R.D."/>
        </authorList>
    </citation>
    <scope>NUCLEOTIDE SEQUENCE [LARGE SCALE GENOMIC DNA]</scope>
    <source>
        <strain evidence="6 7">NEB573</strain>
    </source>
</reference>
<gene>
    <name evidence="6" type="ORF">RGB73_14890</name>
</gene>
<keyword evidence="7" id="KW-1185">Reference proteome</keyword>
<keyword evidence="4" id="KW-1133">Transmembrane helix</keyword>
<evidence type="ECO:0000256" key="1">
    <source>
        <dbReference type="ARBA" id="ARBA00023015"/>
    </source>
</evidence>
<evidence type="ECO:0000313" key="6">
    <source>
        <dbReference type="EMBL" id="WNC17535.1"/>
    </source>
</evidence>
<name>A0ABY9TBQ2_BREBE</name>
<dbReference type="SUPFAM" id="SSF55781">
    <property type="entry name" value="GAF domain-like"/>
    <property type="match status" value="1"/>
</dbReference>
<organism evidence="6 7">
    <name type="scientific">Brevibacillus brevis</name>
    <name type="common">Bacillus brevis</name>
    <dbReference type="NCBI Taxonomy" id="1393"/>
    <lineage>
        <taxon>Bacteria</taxon>
        <taxon>Bacillati</taxon>
        <taxon>Bacillota</taxon>
        <taxon>Bacilli</taxon>
        <taxon>Bacillales</taxon>
        <taxon>Paenibacillaceae</taxon>
        <taxon>Brevibacillus</taxon>
    </lineage>
</organism>
<dbReference type="InterPro" id="IPR036388">
    <property type="entry name" value="WH-like_DNA-bd_sf"/>
</dbReference>
<feature type="domain" description="HTH luxR-type" evidence="5">
    <location>
        <begin position="161"/>
        <end position="226"/>
    </location>
</feature>
<feature type="transmembrane region" description="Helical" evidence="4">
    <location>
        <begin position="110"/>
        <end position="128"/>
    </location>
</feature>
<proteinExistence type="predicted"/>
<protein>
    <submittedName>
        <fullName evidence="6">LuxR C-terminal-related transcriptional regulator</fullName>
    </submittedName>
</protein>
<keyword evidence="4" id="KW-0812">Transmembrane</keyword>
<keyword evidence="3" id="KW-0804">Transcription</keyword>
<keyword evidence="4" id="KW-0472">Membrane</keyword>
<dbReference type="PRINTS" id="PR00038">
    <property type="entry name" value="HTHLUXR"/>
</dbReference>
<dbReference type="Gene3D" id="1.10.10.10">
    <property type="entry name" value="Winged helix-like DNA-binding domain superfamily/Winged helix DNA-binding domain"/>
    <property type="match status" value="1"/>
</dbReference>
<dbReference type="CDD" id="cd06170">
    <property type="entry name" value="LuxR_C_like"/>
    <property type="match status" value="1"/>
</dbReference>
<evidence type="ECO:0000313" key="7">
    <source>
        <dbReference type="Proteomes" id="UP001256827"/>
    </source>
</evidence>
<evidence type="ECO:0000256" key="3">
    <source>
        <dbReference type="ARBA" id="ARBA00023163"/>
    </source>
</evidence>
<dbReference type="RefSeq" id="WP_310773870.1">
    <property type="nucleotide sequence ID" value="NZ_CP134050.1"/>
</dbReference>
<keyword evidence="1" id="KW-0805">Transcription regulation</keyword>